<keyword evidence="2" id="KW-1185">Reference proteome</keyword>
<accession>A0A835JRD8</accession>
<dbReference type="EMBL" id="JADGMS010000010">
    <property type="protein sequence ID" value="KAF9675073.1"/>
    <property type="molecule type" value="Genomic_DNA"/>
</dbReference>
<gene>
    <name evidence="1" type="ORF">SADUNF_Sadunf10G0193500</name>
</gene>
<reference evidence="1 2" key="1">
    <citation type="submission" date="2020-10" db="EMBL/GenBank/DDBJ databases">
        <title>Plant Genome Project.</title>
        <authorList>
            <person name="Zhang R.-G."/>
        </authorList>
    </citation>
    <scope>NUCLEOTIDE SEQUENCE [LARGE SCALE GENOMIC DNA]</scope>
    <source>
        <strain evidence="1">FAFU-HL-1</strain>
        <tissue evidence="1">Leaf</tissue>
    </source>
</reference>
<organism evidence="1 2">
    <name type="scientific">Salix dunnii</name>
    <dbReference type="NCBI Taxonomy" id="1413687"/>
    <lineage>
        <taxon>Eukaryota</taxon>
        <taxon>Viridiplantae</taxon>
        <taxon>Streptophyta</taxon>
        <taxon>Embryophyta</taxon>
        <taxon>Tracheophyta</taxon>
        <taxon>Spermatophyta</taxon>
        <taxon>Magnoliopsida</taxon>
        <taxon>eudicotyledons</taxon>
        <taxon>Gunneridae</taxon>
        <taxon>Pentapetalae</taxon>
        <taxon>rosids</taxon>
        <taxon>fabids</taxon>
        <taxon>Malpighiales</taxon>
        <taxon>Salicaceae</taxon>
        <taxon>Saliceae</taxon>
        <taxon>Salix</taxon>
    </lineage>
</organism>
<dbReference type="OrthoDB" id="10262656at2759"/>
<comment type="caution">
    <text evidence="1">The sequence shown here is derived from an EMBL/GenBank/DDBJ whole genome shotgun (WGS) entry which is preliminary data.</text>
</comment>
<name>A0A835JRD8_9ROSI</name>
<dbReference type="AlphaFoldDB" id="A0A835JRD8"/>
<evidence type="ECO:0000313" key="2">
    <source>
        <dbReference type="Proteomes" id="UP000657918"/>
    </source>
</evidence>
<proteinExistence type="predicted"/>
<sequence length="99" mass="11041">MSSIFVYCVFSLHNMAYSKISALLAESPRKLGGLGYTTGDVDEVLAITNYLGHRSAKMLHSFQGTRLFLHPECGRVHWSADDPQTFPSTKTRQTTGFEL</sequence>
<evidence type="ECO:0000313" key="1">
    <source>
        <dbReference type="EMBL" id="KAF9675073.1"/>
    </source>
</evidence>
<dbReference type="Proteomes" id="UP000657918">
    <property type="component" value="Unassembled WGS sequence"/>
</dbReference>
<protein>
    <submittedName>
        <fullName evidence="1">Uncharacterized protein</fullName>
    </submittedName>
</protein>